<dbReference type="OrthoDB" id="10007728at2"/>
<sequence length="1092" mass="115705">MPTKLMRIVKRFLKAEDAVVAMQVTVFSVMLLTSAGLVIDFGRAYSAHTSMQGFVDKAALAAAAELNGEADAIQRAQAAAQAVSQASAFVDGEAQFTVAVPLTFFARNPSEAPGGLDASNPGGNMMVTTDPALAQYVFVQAEARTIELTLMSVGLNSEGTNDVTAAARQRIINEGTVFLQGADLTINDAAPAGSVAYGDFGAYVDSEGTVSISRSDFVDAAIDLAEKEGIVADNGDGTFTVYATDPTTGTTETGQMTEQELRAFAAAVVQSDIDDGVIQTNDRGDIVFEGDETVGGDVLAEGNNSPAGADSMFEYAAASTGYSDDFRAQLAAATNDDGTIDRTTSISLNAFAVARLETSYCGPLSTLVMCNPFEDDAQGRSFADIMEGQEGTRMLLTAEVHAANGGAMPLDTPGSEIRLGLLANPWDEIGGDPTGVCAEENLSAFNGSAYEPNTLGTESDPRLNSPVTTDMLRDMCYLATIDAGLQCIGNEVLVEAAHPETVTTALNTIFDIWDAPLDRVLNQAVTTDRDFAPDYVAVHGMMTREELIENYVTMRDEAETEYYAMQADMDDAATRYYAAQAAGDNTALQEAYSDYQQAAYQQNSANSRYSFAVAEIASATETYPPIIRNTASRRNHVAGDGYGNHWGPMLLGDSCLDTRNGDPAQCTDAPYMDFPRTDADALENGSYNEVSAPYPADEVEYPVIEVVETADETSGNNGGGNGLGNSRGGPQGNNGWGNGDQCAPGGSGGNNNAENSDTVHHIHGAGNPDDCEEVATEESTTNTSTELSGDNLEYNAETLTYSVFNIGTGSDGGRDVAGWTVVNNSSEDESIHFSFRDTDGETAPSVGLVLNVPAGHAIDFQTTFVYDVRVAWENGAINMVALEESLTFNGLEGSTDIAVGLVPTFSSYFAVYYSPYENDNGLSLNNPDSTIEWDIAGASSMYDGYTTVERAYSGLLDASASSGGEQIQTLPRHYQFATTPSVEQTSERRLQRVTLVNCGALVNPVSVEGYAANPDHNGAYLAPVEGVVDLFLTRDVQVANCPGMANESDHIGAMNCWNNQISRAYVHAEFAGIQAPAAEDPGDYLSYAVLVQ</sequence>
<gene>
    <name evidence="4" type="ORF">POI8812_02762</name>
</gene>
<dbReference type="RefSeq" id="WP_108783111.1">
    <property type="nucleotide sequence ID" value="NZ_OMKW01000003.1"/>
</dbReference>
<dbReference type="Pfam" id="PF13400">
    <property type="entry name" value="Tad"/>
    <property type="match status" value="1"/>
</dbReference>
<name>A0A2R8AED4_9RHOB</name>
<evidence type="ECO:0000256" key="1">
    <source>
        <dbReference type="SAM" id="MobiDB-lite"/>
    </source>
</evidence>
<keyword evidence="2" id="KW-0812">Transmembrane</keyword>
<feature type="compositionally biased region" description="Gly residues" evidence="1">
    <location>
        <begin position="716"/>
        <end position="738"/>
    </location>
</feature>
<evidence type="ECO:0000313" key="5">
    <source>
        <dbReference type="Proteomes" id="UP000244932"/>
    </source>
</evidence>
<keyword evidence="5" id="KW-1185">Reference proteome</keyword>
<protein>
    <recommendedName>
        <fullName evidence="3">Putative Flp pilus-assembly TadG-like N-terminal domain-containing protein</fullName>
    </recommendedName>
</protein>
<accession>A0A2R8AED4</accession>
<evidence type="ECO:0000313" key="4">
    <source>
        <dbReference type="EMBL" id="SPF30425.1"/>
    </source>
</evidence>
<dbReference type="Proteomes" id="UP000244932">
    <property type="component" value="Unassembled WGS sequence"/>
</dbReference>
<feature type="domain" description="Putative Flp pilus-assembly TadG-like N-terminal" evidence="3">
    <location>
        <begin position="24"/>
        <end position="64"/>
    </location>
</feature>
<proteinExistence type="predicted"/>
<evidence type="ECO:0000256" key="2">
    <source>
        <dbReference type="SAM" id="Phobius"/>
    </source>
</evidence>
<dbReference type="EMBL" id="OMKW01000003">
    <property type="protein sequence ID" value="SPF30425.1"/>
    <property type="molecule type" value="Genomic_DNA"/>
</dbReference>
<keyword evidence="2" id="KW-1133">Transmembrane helix</keyword>
<reference evidence="4 5" key="1">
    <citation type="submission" date="2018-03" db="EMBL/GenBank/DDBJ databases">
        <authorList>
            <person name="Keele B.F."/>
        </authorList>
    </citation>
    <scope>NUCLEOTIDE SEQUENCE [LARGE SCALE GENOMIC DNA]</scope>
    <source>
        <strain evidence="4 5">CeCT 8812</strain>
    </source>
</reference>
<feature type="region of interest" description="Disordered" evidence="1">
    <location>
        <begin position="711"/>
        <end position="772"/>
    </location>
</feature>
<dbReference type="AlphaFoldDB" id="A0A2R8AED4"/>
<dbReference type="InterPro" id="IPR028087">
    <property type="entry name" value="Tad_N"/>
</dbReference>
<keyword evidence="2" id="KW-0472">Membrane</keyword>
<evidence type="ECO:0000259" key="3">
    <source>
        <dbReference type="Pfam" id="PF13400"/>
    </source>
</evidence>
<organism evidence="4 5">
    <name type="scientific">Pontivivens insulae</name>
    <dbReference type="NCBI Taxonomy" id="1639689"/>
    <lineage>
        <taxon>Bacteria</taxon>
        <taxon>Pseudomonadati</taxon>
        <taxon>Pseudomonadota</taxon>
        <taxon>Alphaproteobacteria</taxon>
        <taxon>Rhodobacterales</taxon>
        <taxon>Paracoccaceae</taxon>
        <taxon>Pontivivens</taxon>
    </lineage>
</organism>
<feature type="transmembrane region" description="Helical" evidence="2">
    <location>
        <begin position="20"/>
        <end position="39"/>
    </location>
</feature>